<comment type="caution">
    <text evidence="2">The sequence shown here is derived from an EMBL/GenBank/DDBJ whole genome shotgun (WGS) entry which is preliminary data.</text>
</comment>
<proteinExistence type="predicted"/>
<dbReference type="EMBL" id="WKKF01000002">
    <property type="protein sequence ID" value="MRX54801.1"/>
    <property type="molecule type" value="Genomic_DNA"/>
</dbReference>
<dbReference type="CDD" id="cd00093">
    <property type="entry name" value="HTH_XRE"/>
    <property type="match status" value="1"/>
</dbReference>
<dbReference type="GO" id="GO:0003677">
    <property type="term" value="F:DNA binding"/>
    <property type="evidence" value="ECO:0007669"/>
    <property type="project" value="InterPro"/>
</dbReference>
<dbReference type="InterPro" id="IPR001387">
    <property type="entry name" value="Cro/C1-type_HTH"/>
</dbReference>
<dbReference type="SUPFAM" id="SSF47413">
    <property type="entry name" value="lambda repressor-like DNA-binding domains"/>
    <property type="match status" value="1"/>
</dbReference>
<protein>
    <submittedName>
        <fullName evidence="2">Transcriptional regulator</fullName>
    </submittedName>
</protein>
<sequence length="188" mass="21560">MSNKPYSIHNLNVEMRDMRIKTEFSQSALGNIIGRTQKQMSEIENGYVDPSPELAIKWFTALGAHEHVDMVHYIFDLHPLATAPIDPRLNDNLGRGIINLRHQIYDALEAIKNIEYWISELRPGVIADVPMKDFKELYDLCPGTKTVTYALNREFGVDLKLLADNWNVKSISTRVAMPRYEDRKALMA</sequence>
<feature type="domain" description="HTH cro/C1-type" evidence="1">
    <location>
        <begin position="15"/>
        <end position="57"/>
    </location>
</feature>
<evidence type="ECO:0000313" key="3">
    <source>
        <dbReference type="Proteomes" id="UP000441585"/>
    </source>
</evidence>
<dbReference type="PROSITE" id="PS50943">
    <property type="entry name" value="HTH_CROC1"/>
    <property type="match status" value="1"/>
</dbReference>
<dbReference type="RefSeq" id="WP_154318756.1">
    <property type="nucleotide sequence ID" value="NZ_CAJGAA010000002.1"/>
</dbReference>
<dbReference type="AlphaFoldDB" id="A0A6I2MEE7"/>
<evidence type="ECO:0000259" key="1">
    <source>
        <dbReference type="PROSITE" id="PS50943"/>
    </source>
</evidence>
<organism evidence="2 3">
    <name type="scientific">Metabacillus idriensis</name>
    <dbReference type="NCBI Taxonomy" id="324768"/>
    <lineage>
        <taxon>Bacteria</taxon>
        <taxon>Bacillati</taxon>
        <taxon>Bacillota</taxon>
        <taxon>Bacilli</taxon>
        <taxon>Bacillales</taxon>
        <taxon>Bacillaceae</taxon>
        <taxon>Metabacillus</taxon>
    </lineage>
</organism>
<keyword evidence="3" id="KW-1185">Reference proteome</keyword>
<dbReference type="Proteomes" id="UP000441585">
    <property type="component" value="Unassembled WGS sequence"/>
</dbReference>
<name>A0A6I2MEE7_9BACI</name>
<accession>A0A6I2MEE7</accession>
<reference evidence="2 3" key="1">
    <citation type="submission" date="2019-11" db="EMBL/GenBank/DDBJ databases">
        <title>Bacillus idriensis genome.</title>
        <authorList>
            <person name="Konopka E.N."/>
            <person name="Newman J.D."/>
        </authorList>
    </citation>
    <scope>NUCLEOTIDE SEQUENCE [LARGE SCALE GENOMIC DNA]</scope>
    <source>
        <strain evidence="2 3">DSM 19097</strain>
    </source>
</reference>
<dbReference type="InterPro" id="IPR010982">
    <property type="entry name" value="Lambda_DNA-bd_dom_sf"/>
</dbReference>
<gene>
    <name evidence="2" type="ORF">GJU41_12535</name>
</gene>
<evidence type="ECO:0000313" key="2">
    <source>
        <dbReference type="EMBL" id="MRX54801.1"/>
    </source>
</evidence>
<dbReference type="Gene3D" id="1.10.260.40">
    <property type="entry name" value="lambda repressor-like DNA-binding domains"/>
    <property type="match status" value="1"/>
</dbReference>